<evidence type="ECO:0000256" key="2">
    <source>
        <dbReference type="SAM" id="Phobius"/>
    </source>
</evidence>
<accession>A0ABT6F4J3</accession>
<gene>
    <name evidence="3" type="ORF">PZE19_01715</name>
</gene>
<dbReference type="EMBL" id="JARRAG010000001">
    <property type="protein sequence ID" value="MDG3002491.1"/>
    <property type="molecule type" value="Genomic_DNA"/>
</dbReference>
<keyword evidence="2" id="KW-0812">Transmembrane</keyword>
<evidence type="ECO:0000256" key="1">
    <source>
        <dbReference type="SAM" id="MobiDB-lite"/>
    </source>
</evidence>
<keyword evidence="2" id="KW-1133">Transmembrane helix</keyword>
<name>A0ABT6F4J3_9BACT</name>
<keyword evidence="2" id="KW-0472">Membrane</keyword>
<evidence type="ECO:0000313" key="4">
    <source>
        <dbReference type="Proteomes" id="UP001216907"/>
    </source>
</evidence>
<protein>
    <submittedName>
        <fullName evidence="3">Uncharacterized protein</fullName>
    </submittedName>
</protein>
<feature type="transmembrane region" description="Helical" evidence="2">
    <location>
        <begin position="179"/>
        <end position="200"/>
    </location>
</feature>
<proteinExistence type="predicted"/>
<organism evidence="3 4">
    <name type="scientific">Paludisphaera mucosa</name>
    <dbReference type="NCBI Taxonomy" id="3030827"/>
    <lineage>
        <taxon>Bacteria</taxon>
        <taxon>Pseudomonadati</taxon>
        <taxon>Planctomycetota</taxon>
        <taxon>Planctomycetia</taxon>
        <taxon>Isosphaerales</taxon>
        <taxon>Isosphaeraceae</taxon>
        <taxon>Paludisphaera</taxon>
    </lineage>
</organism>
<feature type="region of interest" description="Disordered" evidence="1">
    <location>
        <begin position="205"/>
        <end position="237"/>
    </location>
</feature>
<reference evidence="3 4" key="1">
    <citation type="submission" date="2023-03" db="EMBL/GenBank/DDBJ databases">
        <title>Paludisphaera mucosa sp. nov. a novel planctomycete from northern fen.</title>
        <authorList>
            <person name="Ivanova A."/>
        </authorList>
    </citation>
    <scope>NUCLEOTIDE SEQUENCE [LARGE SCALE GENOMIC DNA]</scope>
    <source>
        <strain evidence="3 4">Pla2</strain>
    </source>
</reference>
<evidence type="ECO:0000313" key="3">
    <source>
        <dbReference type="EMBL" id="MDG3002491.1"/>
    </source>
</evidence>
<comment type="caution">
    <text evidence="3">The sequence shown here is derived from an EMBL/GenBank/DDBJ whole genome shotgun (WGS) entry which is preliminary data.</text>
</comment>
<dbReference type="Proteomes" id="UP001216907">
    <property type="component" value="Unassembled WGS sequence"/>
</dbReference>
<feature type="compositionally biased region" description="Acidic residues" evidence="1">
    <location>
        <begin position="227"/>
        <end position="237"/>
    </location>
</feature>
<sequence>MRPRSGLVLVATLLLAATPRSDAWQDDAPLGLGDLAAEHAALAGKTGDSSPPRPATFRTLWDRPDEFRGKRVRVAGRVVRVFRQDAVGSFPALAEAWIEEPSGDLLCILFPAPERGEAVARGTPASFTGVYLRRVRYQAGGDRLAPLIVGPAAPSVETPSTRVEAASEESRLPDWPGPIATVGLFVGLAAVSGLLAWRSLAAPVGRDARRGRRRGRPAPPGPAPEFLEPEADDGDRA</sequence>
<dbReference type="RefSeq" id="WP_277858855.1">
    <property type="nucleotide sequence ID" value="NZ_JARRAG010000001.1"/>
</dbReference>
<keyword evidence="4" id="KW-1185">Reference proteome</keyword>